<gene>
    <name evidence="2" type="ORF">IQ249_23825</name>
</gene>
<dbReference type="Proteomes" id="UP000654482">
    <property type="component" value="Unassembled WGS sequence"/>
</dbReference>
<dbReference type="EMBL" id="JADEWZ010000068">
    <property type="protein sequence ID" value="MBE9118922.1"/>
    <property type="molecule type" value="Genomic_DNA"/>
</dbReference>
<sequence>MNKKLFFKQLNLYPTQLFKFIHSIESNDLLLLNEIIKAAAELPTNFVEYYTFPFQISKLPCQDIKQILISKKAWIILRHLEYIPRYNILMSQLLNELKLSELKISNKFFNPASFIFISSPNFITPFHIDPEHNFLFQITGKKEVLVNDASVSPLITSSEIEDFYADEFGYSLSFSPDYLAGLTPIKLDAGEGVYIPFTFPHMVFNGNDISISYSLTFRTKMSEHHRRVHLANRALGLLGLRTKKYGESQFRDSLKSQLFPLLNFVNVRKKYSDF</sequence>
<name>A0A8J7IXQ7_9CYAN</name>
<keyword evidence="3" id="KW-1185">Reference proteome</keyword>
<dbReference type="AlphaFoldDB" id="A0A8J7IXQ7"/>
<evidence type="ECO:0000259" key="1">
    <source>
        <dbReference type="PROSITE" id="PS51184"/>
    </source>
</evidence>
<dbReference type="SUPFAM" id="SSF51197">
    <property type="entry name" value="Clavaminate synthase-like"/>
    <property type="match status" value="1"/>
</dbReference>
<proteinExistence type="predicted"/>
<dbReference type="Gene3D" id="2.60.120.650">
    <property type="entry name" value="Cupin"/>
    <property type="match status" value="1"/>
</dbReference>
<organism evidence="2 3">
    <name type="scientific">Lusitaniella coriacea LEGE 07157</name>
    <dbReference type="NCBI Taxonomy" id="945747"/>
    <lineage>
        <taxon>Bacteria</taxon>
        <taxon>Bacillati</taxon>
        <taxon>Cyanobacteriota</taxon>
        <taxon>Cyanophyceae</taxon>
        <taxon>Spirulinales</taxon>
        <taxon>Lusitaniellaceae</taxon>
        <taxon>Lusitaniella</taxon>
    </lineage>
</organism>
<evidence type="ECO:0000313" key="2">
    <source>
        <dbReference type="EMBL" id="MBE9118922.1"/>
    </source>
</evidence>
<evidence type="ECO:0000313" key="3">
    <source>
        <dbReference type="Proteomes" id="UP000654482"/>
    </source>
</evidence>
<feature type="domain" description="JmjC" evidence="1">
    <location>
        <begin position="72"/>
        <end position="234"/>
    </location>
</feature>
<dbReference type="RefSeq" id="WP_194032017.1">
    <property type="nucleotide sequence ID" value="NZ_JADEWZ010000068.1"/>
</dbReference>
<dbReference type="InterPro" id="IPR003347">
    <property type="entry name" value="JmjC_dom"/>
</dbReference>
<protein>
    <recommendedName>
        <fullName evidence="1">JmjC domain-containing protein</fullName>
    </recommendedName>
</protein>
<accession>A0A8J7IXQ7</accession>
<dbReference type="PROSITE" id="PS51184">
    <property type="entry name" value="JMJC"/>
    <property type="match status" value="1"/>
</dbReference>
<comment type="caution">
    <text evidence="2">The sequence shown here is derived from an EMBL/GenBank/DDBJ whole genome shotgun (WGS) entry which is preliminary data.</text>
</comment>
<reference evidence="2" key="1">
    <citation type="submission" date="2020-10" db="EMBL/GenBank/DDBJ databases">
        <authorList>
            <person name="Castelo-Branco R."/>
            <person name="Eusebio N."/>
            <person name="Adriana R."/>
            <person name="Vieira A."/>
            <person name="Brugerolle De Fraissinette N."/>
            <person name="Rezende De Castro R."/>
            <person name="Schneider M.P."/>
            <person name="Vasconcelos V."/>
            <person name="Leao P.N."/>
        </authorList>
    </citation>
    <scope>NUCLEOTIDE SEQUENCE</scope>
    <source>
        <strain evidence="2">LEGE 07157</strain>
    </source>
</reference>